<dbReference type="EMBL" id="CP064955">
    <property type="protein sequence ID" value="QPK82803.1"/>
    <property type="molecule type" value="Genomic_DNA"/>
</dbReference>
<accession>A0A7T0KN06</accession>
<evidence type="ECO:0000256" key="2">
    <source>
        <dbReference type="SAM" id="MobiDB-lite"/>
    </source>
</evidence>
<reference evidence="4 5" key="1">
    <citation type="submission" date="2020-11" db="EMBL/GenBank/DDBJ databases">
        <title>Corynebacterium sp. MC1420.</title>
        <authorList>
            <person name="Zhou J."/>
        </authorList>
    </citation>
    <scope>NUCLEOTIDE SEQUENCE [LARGE SCALE GENOMIC DNA]</scope>
    <source>
        <strain evidence="4 5">MC1420</strain>
    </source>
</reference>
<dbReference type="RefSeq" id="WP_165004590.1">
    <property type="nucleotide sequence ID" value="NZ_CP064955.1"/>
</dbReference>
<feature type="compositionally biased region" description="Pro residues" evidence="2">
    <location>
        <begin position="100"/>
        <end position="109"/>
    </location>
</feature>
<dbReference type="GO" id="GO:0004519">
    <property type="term" value="F:endonuclease activity"/>
    <property type="evidence" value="ECO:0007669"/>
    <property type="project" value="InterPro"/>
</dbReference>
<comment type="similarity">
    <text evidence="1">Belongs to the Rv1128c/1148c/1588c/1702c/1945/3466 family.</text>
</comment>
<dbReference type="InterPro" id="IPR002711">
    <property type="entry name" value="HNH"/>
</dbReference>
<organism evidence="4 5">
    <name type="scientific">Corynebacterium qintianiae</name>
    <dbReference type="NCBI Taxonomy" id="2709392"/>
    <lineage>
        <taxon>Bacteria</taxon>
        <taxon>Bacillati</taxon>
        <taxon>Actinomycetota</taxon>
        <taxon>Actinomycetes</taxon>
        <taxon>Mycobacteriales</taxon>
        <taxon>Corynebacteriaceae</taxon>
        <taxon>Corynebacterium</taxon>
    </lineage>
</organism>
<dbReference type="GO" id="GO:0008270">
    <property type="term" value="F:zinc ion binding"/>
    <property type="evidence" value="ECO:0007669"/>
    <property type="project" value="InterPro"/>
</dbReference>
<name>A0A7T0KN06_9CORY</name>
<dbReference type="SMART" id="SM00507">
    <property type="entry name" value="HNHc"/>
    <property type="match status" value="1"/>
</dbReference>
<evidence type="ECO:0000313" key="4">
    <source>
        <dbReference type="EMBL" id="QPK82803.1"/>
    </source>
</evidence>
<dbReference type="InterPro" id="IPR003870">
    <property type="entry name" value="DUF222"/>
</dbReference>
<keyword evidence="5" id="KW-1185">Reference proteome</keyword>
<dbReference type="GO" id="GO:0003676">
    <property type="term" value="F:nucleic acid binding"/>
    <property type="evidence" value="ECO:0007669"/>
    <property type="project" value="InterPro"/>
</dbReference>
<protein>
    <submittedName>
        <fullName evidence="4">DUF222 domain-containing protein</fullName>
    </submittedName>
</protein>
<dbReference type="Pfam" id="PF02720">
    <property type="entry name" value="DUF222"/>
    <property type="match status" value="1"/>
</dbReference>
<dbReference type="KEGG" id="cqn:G7Y29_07990"/>
<dbReference type="InterPro" id="IPR003615">
    <property type="entry name" value="HNH_nuc"/>
</dbReference>
<dbReference type="CDD" id="cd00085">
    <property type="entry name" value="HNHc"/>
    <property type="match status" value="1"/>
</dbReference>
<dbReference type="Proteomes" id="UP000594586">
    <property type="component" value="Chromosome"/>
</dbReference>
<feature type="domain" description="HNH nuclease" evidence="3">
    <location>
        <begin position="355"/>
        <end position="407"/>
    </location>
</feature>
<sequence>MGKLASLIDVYTDALEQLCAIFEDPSSVSLNDVRGEMERFEKASSKKAFLDAAFAHVCVRDNAGRLVGGNWASDYLEKALDISRAEAFRRIDRGKDLFDPAPPPPPPPGDADSPGEDNSGLFPPRPGAKQKAREDAREVSAEKQAIIDRELRQLTKHAAGERPGIFARAMKEALTRTPEDLRGVVRRMVDRANRKHRPVSDPNAGFDKRNVFFSPRKSDGTRTMSVLLTDAHYALVKALLDQNSGPGSNVDTESTDDSRLPGQRKFDQLWNIMMQYEHGRQAKNRGAASVVVSITLDDLAEADYNTTFMTNTGVELTCFDLVRLGMGGTEDFILQIDRATGVPLSLGRVRLASVEQRIVALAIQGVCAWTGCSVPTSEAEIHHIMSYIRGGRTDMHNLAALCRRHHRWNNDARDGSHGRSHVDRDPVTGRIAVVNPDGSIEFNDTGGFHESSWAKLFARGRLSGLDDPGQPPDPPIFPAA</sequence>
<evidence type="ECO:0000313" key="5">
    <source>
        <dbReference type="Proteomes" id="UP000594586"/>
    </source>
</evidence>
<proteinExistence type="inferred from homology"/>
<evidence type="ECO:0000256" key="1">
    <source>
        <dbReference type="ARBA" id="ARBA00023450"/>
    </source>
</evidence>
<dbReference type="AlphaFoldDB" id="A0A7T0KN06"/>
<feature type="compositionally biased region" description="Basic and acidic residues" evidence="2">
    <location>
        <begin position="131"/>
        <end position="144"/>
    </location>
</feature>
<evidence type="ECO:0000259" key="3">
    <source>
        <dbReference type="SMART" id="SM00507"/>
    </source>
</evidence>
<dbReference type="Gene3D" id="1.10.30.50">
    <property type="match status" value="1"/>
</dbReference>
<dbReference type="Pfam" id="PF01844">
    <property type="entry name" value="HNH"/>
    <property type="match status" value="1"/>
</dbReference>
<gene>
    <name evidence="4" type="ORF">G7Y29_07990</name>
</gene>
<feature type="region of interest" description="Disordered" evidence="2">
    <location>
        <begin position="94"/>
        <end position="144"/>
    </location>
</feature>